<feature type="domain" description="PKD" evidence="1">
    <location>
        <begin position="465"/>
        <end position="503"/>
    </location>
</feature>
<sequence length="539" mass="59220">MKRYILTIITFCVFSQLWAQKELSNWFFGNNDALTWNSKRSLSVKGVAGTPDAVLKGVPEEIKGSVLTTAEGCFTMSDKWGNLLFYSDGSTVWNKDNQIMVNGTGLGGSYTSAQSGIVINYPGSSTKYIAFAVDQWYRNTLNYAIIDMSLQGGLGEVTEKGTLGDKGEHQGLLGESVSAVRHSNFKDFWLVAPGKSTAPGLPTYMNVWKIDETGISFSGASAFNLDTSETSTTSPTSTQGIAINGYLTFNARGNNFVWPLAAFEVPVIEEITVFGEFNPTDGTFGTIKYFSPGMGYGAEFTLSGKYVYLPSIHDGDTRRTYYPSPTYIKIYDFEELLSASDPDAVAPYKEIITDVPAQGAAQMGMNGRIYIISNGYYNDIDAVTGNRQPNGMVIIDNPEEVDNLRIYYADNILSNPSNYTSGLPTFSKSWLYVKIEGEEQPCRGTIQTYTIDLDGFASSADFLIWDWGDGVRSAQIPVSSGSQYYSASHKYDAAGFYSISVEVYSNDDPSYPTHLYSHEVEAINCGIYVNPHLQTVIMP</sequence>
<dbReference type="InterPro" id="IPR000601">
    <property type="entry name" value="PKD_dom"/>
</dbReference>
<organism evidence="2 3">
    <name type="scientific">Dysgonomonas hofstadii</name>
    <dbReference type="NCBI Taxonomy" id="637886"/>
    <lineage>
        <taxon>Bacteria</taxon>
        <taxon>Pseudomonadati</taxon>
        <taxon>Bacteroidota</taxon>
        <taxon>Bacteroidia</taxon>
        <taxon>Bacteroidales</taxon>
        <taxon>Dysgonomonadaceae</taxon>
        <taxon>Dysgonomonas</taxon>
    </lineage>
</organism>
<comment type="caution">
    <text evidence="2">The sequence shown here is derived from an EMBL/GenBank/DDBJ whole genome shotgun (WGS) entry which is preliminary data.</text>
</comment>
<reference evidence="2 3" key="1">
    <citation type="submission" date="2020-08" db="EMBL/GenBank/DDBJ databases">
        <title>Genomic Encyclopedia of Type Strains, Phase IV (KMG-IV): sequencing the most valuable type-strain genomes for metagenomic binning, comparative biology and taxonomic classification.</title>
        <authorList>
            <person name="Goeker M."/>
        </authorList>
    </citation>
    <scope>NUCLEOTIDE SEQUENCE [LARGE SCALE GENOMIC DNA]</scope>
    <source>
        <strain evidence="2 3">DSM 104969</strain>
    </source>
</reference>
<proteinExistence type="predicted"/>
<gene>
    <name evidence="2" type="ORF">GGR21_002737</name>
</gene>
<dbReference type="RefSeq" id="WP_183307716.1">
    <property type="nucleotide sequence ID" value="NZ_JACIEP010000009.1"/>
</dbReference>
<dbReference type="InterPro" id="IPR035986">
    <property type="entry name" value="PKD_dom_sf"/>
</dbReference>
<protein>
    <recommendedName>
        <fullName evidence="1">PKD domain-containing protein</fullName>
    </recommendedName>
</protein>
<dbReference type="SUPFAM" id="SSF49299">
    <property type="entry name" value="PKD domain"/>
    <property type="match status" value="1"/>
</dbReference>
<dbReference type="PROSITE" id="PS50093">
    <property type="entry name" value="PKD"/>
    <property type="match status" value="1"/>
</dbReference>
<evidence type="ECO:0000313" key="3">
    <source>
        <dbReference type="Proteomes" id="UP000555103"/>
    </source>
</evidence>
<evidence type="ECO:0000313" key="2">
    <source>
        <dbReference type="EMBL" id="MBB4036824.1"/>
    </source>
</evidence>
<dbReference type="AlphaFoldDB" id="A0A840CT30"/>
<dbReference type="Proteomes" id="UP000555103">
    <property type="component" value="Unassembled WGS sequence"/>
</dbReference>
<dbReference type="Gene3D" id="2.60.40.10">
    <property type="entry name" value="Immunoglobulins"/>
    <property type="match status" value="1"/>
</dbReference>
<keyword evidence="3" id="KW-1185">Reference proteome</keyword>
<name>A0A840CT30_9BACT</name>
<evidence type="ECO:0000259" key="1">
    <source>
        <dbReference type="PROSITE" id="PS50093"/>
    </source>
</evidence>
<dbReference type="EMBL" id="JACIEP010000009">
    <property type="protein sequence ID" value="MBB4036824.1"/>
    <property type="molecule type" value="Genomic_DNA"/>
</dbReference>
<accession>A0A840CT30</accession>
<dbReference type="InterPro" id="IPR013783">
    <property type="entry name" value="Ig-like_fold"/>
</dbReference>